<organism evidence="3 4">
    <name type="scientific">Brevundimonas viscosa</name>
    <dbReference type="NCBI Taxonomy" id="871741"/>
    <lineage>
        <taxon>Bacteria</taxon>
        <taxon>Pseudomonadati</taxon>
        <taxon>Pseudomonadota</taxon>
        <taxon>Alphaproteobacteria</taxon>
        <taxon>Caulobacterales</taxon>
        <taxon>Caulobacteraceae</taxon>
        <taxon>Brevundimonas</taxon>
    </lineage>
</organism>
<dbReference type="FunFam" id="3.40.30.10:FF:000331">
    <property type="entry name" value="Glutathione S-transferase"/>
    <property type="match status" value="1"/>
</dbReference>
<accession>A0A1I6RZL3</accession>
<dbReference type="InterPro" id="IPR036249">
    <property type="entry name" value="Thioredoxin-like_sf"/>
</dbReference>
<name>A0A1I6RZL3_9CAUL</name>
<dbReference type="InterPro" id="IPR010987">
    <property type="entry name" value="Glutathione-S-Trfase_C-like"/>
</dbReference>
<dbReference type="Pfam" id="PF02798">
    <property type="entry name" value="GST_N"/>
    <property type="match status" value="1"/>
</dbReference>
<evidence type="ECO:0000313" key="4">
    <source>
        <dbReference type="Proteomes" id="UP000198788"/>
    </source>
</evidence>
<dbReference type="EMBL" id="FOZV01000004">
    <property type="protein sequence ID" value="SFS70137.1"/>
    <property type="molecule type" value="Genomic_DNA"/>
</dbReference>
<dbReference type="CDD" id="cd03046">
    <property type="entry name" value="GST_N_GTT1_like"/>
    <property type="match status" value="1"/>
</dbReference>
<gene>
    <name evidence="3" type="ORF">SAMN05192570_2039</name>
</gene>
<dbReference type="Proteomes" id="UP000198788">
    <property type="component" value="Unassembled WGS sequence"/>
</dbReference>
<protein>
    <submittedName>
        <fullName evidence="3">Glutathione S-transferase</fullName>
    </submittedName>
</protein>
<dbReference type="Pfam" id="PF14497">
    <property type="entry name" value="GST_C_3"/>
    <property type="match status" value="1"/>
</dbReference>
<dbReference type="InterPro" id="IPR004045">
    <property type="entry name" value="Glutathione_S-Trfase_N"/>
</dbReference>
<evidence type="ECO:0000313" key="3">
    <source>
        <dbReference type="EMBL" id="SFS70137.1"/>
    </source>
</evidence>
<dbReference type="CDD" id="cd03207">
    <property type="entry name" value="GST_C_8"/>
    <property type="match status" value="1"/>
</dbReference>
<dbReference type="PROSITE" id="PS50404">
    <property type="entry name" value="GST_NTER"/>
    <property type="match status" value="1"/>
</dbReference>
<dbReference type="RefSeq" id="WP_092309919.1">
    <property type="nucleotide sequence ID" value="NZ_FOZV01000004.1"/>
</dbReference>
<dbReference type="SUPFAM" id="SSF47616">
    <property type="entry name" value="GST C-terminal domain-like"/>
    <property type="match status" value="1"/>
</dbReference>
<dbReference type="AlphaFoldDB" id="A0A1I6RZL3"/>
<dbReference type="Gene3D" id="1.20.1050.10">
    <property type="match status" value="1"/>
</dbReference>
<feature type="domain" description="GST N-terminal" evidence="1">
    <location>
        <begin position="7"/>
        <end position="86"/>
    </location>
</feature>
<dbReference type="InterPro" id="IPR040079">
    <property type="entry name" value="Glutathione_S-Trfase"/>
</dbReference>
<dbReference type="SFLD" id="SFLDG00358">
    <property type="entry name" value="Main_(cytGST)"/>
    <property type="match status" value="1"/>
</dbReference>
<dbReference type="InterPro" id="IPR036282">
    <property type="entry name" value="Glutathione-S-Trfase_C_sf"/>
</dbReference>
<dbReference type="GO" id="GO:0016740">
    <property type="term" value="F:transferase activity"/>
    <property type="evidence" value="ECO:0007669"/>
    <property type="project" value="UniProtKB-KW"/>
</dbReference>
<dbReference type="PANTHER" id="PTHR44051:SF8">
    <property type="entry name" value="GLUTATHIONE S-TRANSFERASE GSTA"/>
    <property type="match status" value="1"/>
</dbReference>
<dbReference type="Gene3D" id="3.40.30.10">
    <property type="entry name" value="Glutaredoxin"/>
    <property type="match status" value="1"/>
</dbReference>
<dbReference type="SFLD" id="SFLDS00019">
    <property type="entry name" value="Glutathione_Transferase_(cytos"/>
    <property type="match status" value="1"/>
</dbReference>
<reference evidence="4" key="1">
    <citation type="submission" date="2016-10" db="EMBL/GenBank/DDBJ databases">
        <authorList>
            <person name="Varghese N."/>
            <person name="Submissions S."/>
        </authorList>
    </citation>
    <scope>NUCLEOTIDE SEQUENCE [LARGE SCALE GENOMIC DNA]</scope>
    <source>
        <strain evidence="4">CGMCC 1.10683</strain>
    </source>
</reference>
<dbReference type="PANTHER" id="PTHR44051">
    <property type="entry name" value="GLUTATHIONE S-TRANSFERASE-RELATED"/>
    <property type="match status" value="1"/>
</dbReference>
<sequence length="223" mass="24840">MRQVTAFKWVPPFAQGSVRDIRVRWALEEAGLGYDDRLIDLDERDSAAHRARQPFGQVPAYRDGEVEMFESGAIVLWIAQDSEALMPDNAAGRALVLTWLFAAMNTIEPVVAELAGIDIFHADEPWAPLRRPAVEAQLRKRLGELQAALGPRRWFTGDRFSAADILMVHVLRDLRHTDILADYPALADYVARAEARPAFRRALADQLKPFKAAEAADPALTAA</sequence>
<dbReference type="InterPro" id="IPR004046">
    <property type="entry name" value="GST_C"/>
</dbReference>
<keyword evidence="4" id="KW-1185">Reference proteome</keyword>
<proteinExistence type="predicted"/>
<keyword evidence="3" id="KW-0808">Transferase</keyword>
<feature type="domain" description="GST C-terminal" evidence="2">
    <location>
        <begin position="89"/>
        <end position="215"/>
    </location>
</feature>
<dbReference type="PROSITE" id="PS50405">
    <property type="entry name" value="GST_CTER"/>
    <property type="match status" value="1"/>
</dbReference>
<dbReference type="OrthoDB" id="9811242at2"/>
<dbReference type="SUPFAM" id="SSF52833">
    <property type="entry name" value="Thioredoxin-like"/>
    <property type="match status" value="1"/>
</dbReference>
<evidence type="ECO:0000259" key="2">
    <source>
        <dbReference type="PROSITE" id="PS50405"/>
    </source>
</evidence>
<evidence type="ECO:0000259" key="1">
    <source>
        <dbReference type="PROSITE" id="PS50404"/>
    </source>
</evidence>
<dbReference type="STRING" id="871741.SAMN05192570_2039"/>